<evidence type="ECO:0000256" key="1">
    <source>
        <dbReference type="ARBA" id="ARBA00006485"/>
    </source>
</evidence>
<evidence type="ECO:0000256" key="4">
    <source>
        <dbReference type="ARBA" id="ARBA00022741"/>
    </source>
</evidence>
<comment type="subunit">
    <text evidence="7">May form a complex composed of at least the catalytic subunit CRK2 and a cyclin.</text>
</comment>
<dbReference type="Pfam" id="PF00069">
    <property type="entry name" value="Pkinase"/>
    <property type="match status" value="1"/>
</dbReference>
<organism evidence="15">
    <name type="scientific">Phaeodactylum tricornutum</name>
    <name type="common">Diatom</name>
    <dbReference type="NCBI Taxonomy" id="2850"/>
    <lineage>
        <taxon>Eukaryota</taxon>
        <taxon>Sar</taxon>
        <taxon>Stramenopiles</taxon>
        <taxon>Ochrophyta</taxon>
        <taxon>Bacillariophyta</taxon>
        <taxon>Bacillariophyceae</taxon>
        <taxon>Bacillariophycidae</taxon>
        <taxon>Naviculales</taxon>
        <taxon>Phaeodactylaceae</taxon>
        <taxon>Phaeodactylum</taxon>
    </lineage>
</organism>
<dbReference type="InterPro" id="IPR050108">
    <property type="entry name" value="CDK"/>
</dbReference>
<dbReference type="GO" id="GO:0007346">
    <property type="term" value="P:regulation of mitotic cell cycle"/>
    <property type="evidence" value="ECO:0007669"/>
    <property type="project" value="TreeGrafter"/>
</dbReference>
<evidence type="ECO:0000256" key="5">
    <source>
        <dbReference type="ARBA" id="ARBA00022777"/>
    </source>
</evidence>
<dbReference type="GO" id="GO:0004674">
    <property type="term" value="F:protein serine/threonine kinase activity"/>
    <property type="evidence" value="ECO:0007669"/>
    <property type="project" value="UniProtKB-KW"/>
</dbReference>
<evidence type="ECO:0000256" key="10">
    <source>
        <dbReference type="ARBA" id="ARBA00042858"/>
    </source>
</evidence>
<dbReference type="PROSITE" id="PS00107">
    <property type="entry name" value="PROTEIN_KINASE_ATP"/>
    <property type="match status" value="1"/>
</dbReference>
<dbReference type="PANTHER" id="PTHR24056">
    <property type="entry name" value="CELL DIVISION PROTEIN KINASE"/>
    <property type="match status" value="1"/>
</dbReference>
<dbReference type="PANTHER" id="PTHR24056:SF107">
    <property type="entry name" value="CYCLIN-DEPENDENT KINASE 11A-RELATED"/>
    <property type="match status" value="1"/>
</dbReference>
<evidence type="ECO:0000256" key="8">
    <source>
        <dbReference type="ARBA" id="ARBA00039612"/>
    </source>
</evidence>
<dbReference type="Proteomes" id="UP000836788">
    <property type="component" value="Chromosome 1"/>
</dbReference>
<comment type="similarity">
    <text evidence="1">Belongs to the protein kinase superfamily. CMGC Ser/Thr protein kinase family. CDC2/CDKX subfamily.</text>
</comment>
<dbReference type="PROSITE" id="PS50011">
    <property type="entry name" value="PROTEIN_KINASE_DOM"/>
    <property type="match status" value="1"/>
</dbReference>
<dbReference type="SMART" id="SM00220">
    <property type="entry name" value="S_TKc"/>
    <property type="match status" value="1"/>
</dbReference>
<dbReference type="EMBL" id="OU594942">
    <property type="protein sequence ID" value="CAG9276435.1"/>
    <property type="molecule type" value="Genomic_DNA"/>
</dbReference>
<dbReference type="InterPro" id="IPR000719">
    <property type="entry name" value="Prot_kinase_dom"/>
</dbReference>
<dbReference type="Gene3D" id="3.30.200.20">
    <property type="entry name" value="Phosphorylase Kinase, domain 1"/>
    <property type="match status" value="1"/>
</dbReference>
<reference evidence="15" key="1">
    <citation type="submission" date="2022-02" db="EMBL/GenBank/DDBJ databases">
        <authorList>
            <person name="Giguere J D."/>
        </authorList>
    </citation>
    <scope>NUCLEOTIDE SEQUENCE</scope>
    <source>
        <strain evidence="15">CCAP 1055/1</strain>
    </source>
</reference>
<name>A0A8J9S179_PHATR</name>
<evidence type="ECO:0000259" key="14">
    <source>
        <dbReference type="PROSITE" id="PS50011"/>
    </source>
</evidence>
<evidence type="ECO:0000256" key="13">
    <source>
        <dbReference type="SAM" id="MobiDB-lite"/>
    </source>
</evidence>
<feature type="binding site" evidence="11">
    <location>
        <position position="65"/>
    </location>
    <ligand>
        <name>ATP</name>
        <dbReference type="ChEBI" id="CHEBI:30616"/>
    </ligand>
</feature>
<dbReference type="Gene3D" id="1.10.510.10">
    <property type="entry name" value="Transferase(Phosphotransferase) domain 1"/>
    <property type="match status" value="1"/>
</dbReference>
<keyword evidence="4 11" id="KW-0547">Nucleotide-binding</keyword>
<accession>A0A8J9S179</accession>
<sequence>MEIRKRARDQKAGSEVDGRNRRETANGRSVNVSDLYEKIGRVGEGTYGIVYKARNLQTKEYVALKRCIPHNESSDGFPVTTLREIQSLRICGRHPNVVALETVAVSKNGVFLVFEFCEHDLADLIDRHYQKHKKSPFRESSVKTLLIQLLGALDYVHCHHLIHRDLKLSNLLYTRRGVLKLADFGLSRPFSSSGNNAALTPQVASLWYRPPELLLGSRQYTQSIDIWATGCIFAEFLQGMPLLNGKTEADQLNRMFHTLGVPDDLEWPDLPAMPLLQDGTIRLPDRQTSLNTLLDTFAFLSTEGLRLLCTLLRYDPNRRGTARQALTSHYFSDLPLPTTEADMPKFR</sequence>
<keyword evidence="2 12" id="KW-0723">Serine/threonine-protein kinase</keyword>
<evidence type="ECO:0000256" key="2">
    <source>
        <dbReference type="ARBA" id="ARBA00022527"/>
    </source>
</evidence>
<dbReference type="GO" id="GO:0005524">
    <property type="term" value="F:ATP binding"/>
    <property type="evidence" value="ECO:0007669"/>
    <property type="project" value="UniProtKB-UniRule"/>
</dbReference>
<evidence type="ECO:0000313" key="15">
    <source>
        <dbReference type="EMBL" id="CAG9276435.1"/>
    </source>
</evidence>
<protein>
    <recommendedName>
        <fullName evidence="8">Cyclin-dependent kinase 2 homolog</fullName>
    </recommendedName>
    <alternativeName>
        <fullName evidence="9">Cell division control protein 2 homolog</fullName>
    </alternativeName>
    <alternativeName>
        <fullName evidence="10">cdc2-related kinase 2</fullName>
    </alternativeName>
</protein>
<dbReference type="PROSITE" id="PS00108">
    <property type="entry name" value="PROTEIN_KINASE_ST"/>
    <property type="match status" value="1"/>
</dbReference>
<dbReference type="InterPro" id="IPR011009">
    <property type="entry name" value="Kinase-like_dom_sf"/>
</dbReference>
<evidence type="ECO:0000256" key="3">
    <source>
        <dbReference type="ARBA" id="ARBA00022679"/>
    </source>
</evidence>
<dbReference type="SUPFAM" id="SSF56112">
    <property type="entry name" value="Protein kinase-like (PK-like)"/>
    <property type="match status" value="1"/>
</dbReference>
<keyword evidence="3" id="KW-0808">Transferase</keyword>
<dbReference type="InterPro" id="IPR017441">
    <property type="entry name" value="Protein_kinase_ATP_BS"/>
</dbReference>
<dbReference type="InterPro" id="IPR008271">
    <property type="entry name" value="Ser/Thr_kinase_AS"/>
</dbReference>
<keyword evidence="5" id="KW-0418">Kinase</keyword>
<dbReference type="GO" id="GO:0005634">
    <property type="term" value="C:nucleus"/>
    <property type="evidence" value="ECO:0007669"/>
    <property type="project" value="TreeGrafter"/>
</dbReference>
<keyword evidence="6 11" id="KW-0067">ATP-binding</keyword>
<evidence type="ECO:0000256" key="12">
    <source>
        <dbReference type="RuleBase" id="RU000304"/>
    </source>
</evidence>
<evidence type="ECO:0000256" key="7">
    <source>
        <dbReference type="ARBA" id="ARBA00038543"/>
    </source>
</evidence>
<proteinExistence type="inferred from homology"/>
<evidence type="ECO:0000256" key="9">
    <source>
        <dbReference type="ARBA" id="ARBA00041902"/>
    </source>
</evidence>
<dbReference type="FunFam" id="1.10.510.10:FF:000624">
    <property type="entry name" value="Mitogen-activated protein kinase"/>
    <property type="match status" value="1"/>
</dbReference>
<feature type="region of interest" description="Disordered" evidence="13">
    <location>
        <begin position="1"/>
        <end position="24"/>
    </location>
</feature>
<evidence type="ECO:0000256" key="6">
    <source>
        <dbReference type="ARBA" id="ARBA00022840"/>
    </source>
</evidence>
<dbReference type="OMA" id="MFELITR"/>
<evidence type="ECO:0000256" key="11">
    <source>
        <dbReference type="PROSITE-ProRule" id="PRU10141"/>
    </source>
</evidence>
<dbReference type="AlphaFoldDB" id="A0A8J9S179"/>
<gene>
    <name evidence="15" type="ORF">PTTT1_LOCUS732</name>
</gene>
<feature type="domain" description="Protein kinase" evidence="14">
    <location>
        <begin position="36"/>
        <end position="332"/>
    </location>
</feature>